<sequence length="173" mass="20311">MAIDRVCTKFLTLVVLKLQRYQMDQYVHYWAHHTNLEVELWQQEHITNGHETNTLEGIFSEDLYDKMLIELAELLYDTSHTNIKELWRVSHIDQQKFHYIVLLDNAVHLKNEGVNSKHAISICNGQGFGIFEHELELTFLILIQFVAKMKKQLAEKEEHNIQSNDENDCGSLC</sequence>
<reference evidence="1 2" key="1">
    <citation type="submission" date="2018-06" db="EMBL/GenBank/DDBJ databases">
        <title>Comparative genomics reveals the genomic features of Rhizophagus irregularis, R. cerebriforme, R. diaphanum and Gigaspora rosea, and their symbiotic lifestyle signature.</title>
        <authorList>
            <person name="Morin E."/>
            <person name="San Clemente H."/>
            <person name="Chen E.C.H."/>
            <person name="De La Providencia I."/>
            <person name="Hainaut M."/>
            <person name="Kuo A."/>
            <person name="Kohler A."/>
            <person name="Murat C."/>
            <person name="Tang N."/>
            <person name="Roy S."/>
            <person name="Loubradou J."/>
            <person name="Henrissat B."/>
            <person name="Grigoriev I.V."/>
            <person name="Corradi N."/>
            <person name="Roux C."/>
            <person name="Martin F.M."/>
        </authorList>
    </citation>
    <scope>NUCLEOTIDE SEQUENCE [LARGE SCALE GENOMIC DNA]</scope>
    <source>
        <strain evidence="1 2">DAOM 194757</strain>
    </source>
</reference>
<evidence type="ECO:0000313" key="1">
    <source>
        <dbReference type="EMBL" id="RIB01820.1"/>
    </source>
</evidence>
<name>A0A397TUW6_9GLOM</name>
<comment type="caution">
    <text evidence="1">The sequence shown here is derived from an EMBL/GenBank/DDBJ whole genome shotgun (WGS) entry which is preliminary data.</text>
</comment>
<accession>A0A397TUW6</accession>
<evidence type="ECO:0000313" key="2">
    <source>
        <dbReference type="Proteomes" id="UP000266673"/>
    </source>
</evidence>
<dbReference type="EMBL" id="QKWP01002927">
    <property type="protein sequence ID" value="RIB01820.1"/>
    <property type="molecule type" value="Genomic_DNA"/>
</dbReference>
<protein>
    <submittedName>
        <fullName evidence="1">Uncharacterized protein</fullName>
    </submittedName>
</protein>
<gene>
    <name evidence="1" type="ORF">C2G38_2229600</name>
</gene>
<proteinExistence type="predicted"/>
<keyword evidence="2" id="KW-1185">Reference proteome</keyword>
<dbReference type="Proteomes" id="UP000266673">
    <property type="component" value="Unassembled WGS sequence"/>
</dbReference>
<dbReference type="AlphaFoldDB" id="A0A397TUW6"/>
<organism evidence="1 2">
    <name type="scientific">Gigaspora rosea</name>
    <dbReference type="NCBI Taxonomy" id="44941"/>
    <lineage>
        <taxon>Eukaryota</taxon>
        <taxon>Fungi</taxon>
        <taxon>Fungi incertae sedis</taxon>
        <taxon>Mucoromycota</taxon>
        <taxon>Glomeromycotina</taxon>
        <taxon>Glomeromycetes</taxon>
        <taxon>Diversisporales</taxon>
        <taxon>Gigasporaceae</taxon>
        <taxon>Gigaspora</taxon>
    </lineage>
</organism>
<dbReference type="OrthoDB" id="2446246at2759"/>